<feature type="compositionally biased region" description="Basic and acidic residues" evidence="1">
    <location>
        <begin position="199"/>
        <end position="228"/>
    </location>
</feature>
<evidence type="ECO:0000256" key="1">
    <source>
        <dbReference type="SAM" id="MobiDB-lite"/>
    </source>
</evidence>
<gene>
    <name evidence="2" type="ORF">PSTG_08794</name>
</gene>
<feature type="compositionally biased region" description="Polar residues" evidence="1">
    <location>
        <begin position="306"/>
        <end position="316"/>
    </location>
</feature>
<comment type="caution">
    <text evidence="2">The sequence shown here is derived from an EMBL/GenBank/DDBJ whole genome shotgun (WGS) entry which is preliminary data.</text>
</comment>
<dbReference type="Proteomes" id="UP000054564">
    <property type="component" value="Unassembled WGS sequence"/>
</dbReference>
<sequence length="375" mass="42664">MDEKITDCLDAFKKTLNSINNTNSNPPPLTKSWVATIAKLCRDNTINPIVVESTRWLGHPEENNQSHGSIVLNLKYKDLASKIVKGFLFYNGLPLNGAPYKKSPTQCLQCLKVGHTAPYCKNPPLCKHCGDNHNSNESTLHVSNSPLHWPRLKSPPRKLKVATSLYRTLITGIAFPARPASTLIIGTAYKGSSSRVPARGRDYARDDDFDDRPPYKRAERSIGVERMRPSGVDTDQQQVDRNPTAHHQTYRPRPNQNGAEPRFPRDGHERHDYRQIDQAGPQYSTQQHFSYVRWANNRQSDYTTCTQHQGQYFQSSSHHRQPYSPHAAPSPGKSPMRRPLYPHQFLHLNRNHDRLPKGGKLDYGSHRLVGRSFHT</sequence>
<protein>
    <submittedName>
        <fullName evidence="2">Uncharacterized protein</fullName>
    </submittedName>
</protein>
<feature type="region of interest" description="Disordered" evidence="1">
    <location>
        <begin position="306"/>
        <end position="375"/>
    </location>
</feature>
<feature type="region of interest" description="Disordered" evidence="1">
    <location>
        <begin position="191"/>
        <end position="268"/>
    </location>
</feature>
<proteinExistence type="predicted"/>
<organism evidence="2 3">
    <name type="scientific">Puccinia striiformis f. sp. tritici PST-78</name>
    <dbReference type="NCBI Taxonomy" id="1165861"/>
    <lineage>
        <taxon>Eukaryota</taxon>
        <taxon>Fungi</taxon>
        <taxon>Dikarya</taxon>
        <taxon>Basidiomycota</taxon>
        <taxon>Pucciniomycotina</taxon>
        <taxon>Pucciniomycetes</taxon>
        <taxon>Pucciniales</taxon>
        <taxon>Pucciniaceae</taxon>
        <taxon>Puccinia</taxon>
    </lineage>
</organism>
<name>A0A0L0VF68_9BASI</name>
<evidence type="ECO:0000313" key="3">
    <source>
        <dbReference type="Proteomes" id="UP000054564"/>
    </source>
</evidence>
<reference evidence="3" key="1">
    <citation type="submission" date="2014-03" db="EMBL/GenBank/DDBJ databases">
        <title>The Genome Sequence of Puccinia striiformis f. sp. tritici PST-78.</title>
        <authorList>
            <consortium name="The Broad Institute Genome Sequencing Platform"/>
            <person name="Cuomo C."/>
            <person name="Hulbert S."/>
            <person name="Chen X."/>
            <person name="Walker B."/>
            <person name="Young S.K."/>
            <person name="Zeng Q."/>
            <person name="Gargeya S."/>
            <person name="Fitzgerald M."/>
            <person name="Haas B."/>
            <person name="Abouelleil A."/>
            <person name="Alvarado L."/>
            <person name="Arachchi H.M."/>
            <person name="Berlin A.M."/>
            <person name="Chapman S.B."/>
            <person name="Goldberg J."/>
            <person name="Griggs A."/>
            <person name="Gujja S."/>
            <person name="Hansen M."/>
            <person name="Howarth C."/>
            <person name="Imamovic A."/>
            <person name="Larimer J."/>
            <person name="McCowan C."/>
            <person name="Montmayeur A."/>
            <person name="Murphy C."/>
            <person name="Neiman D."/>
            <person name="Pearson M."/>
            <person name="Priest M."/>
            <person name="Roberts A."/>
            <person name="Saif S."/>
            <person name="Shea T."/>
            <person name="Sisk P."/>
            <person name="Sykes S."/>
            <person name="Wortman J."/>
            <person name="Nusbaum C."/>
            <person name="Birren B."/>
        </authorList>
    </citation>
    <scope>NUCLEOTIDE SEQUENCE [LARGE SCALE GENOMIC DNA]</scope>
    <source>
        <strain evidence="3">race PST-78</strain>
    </source>
</reference>
<feature type="compositionally biased region" description="Basic and acidic residues" evidence="1">
    <location>
        <begin position="350"/>
        <end position="365"/>
    </location>
</feature>
<dbReference type="OrthoDB" id="2506424at2759"/>
<evidence type="ECO:0000313" key="2">
    <source>
        <dbReference type="EMBL" id="KNE97920.1"/>
    </source>
</evidence>
<accession>A0A0L0VF68</accession>
<dbReference type="AlphaFoldDB" id="A0A0L0VF68"/>
<keyword evidence="3" id="KW-1185">Reference proteome</keyword>
<dbReference type="EMBL" id="AJIL01000062">
    <property type="protein sequence ID" value="KNE97920.1"/>
    <property type="molecule type" value="Genomic_DNA"/>
</dbReference>
<dbReference type="STRING" id="1165861.A0A0L0VF68"/>
<feature type="compositionally biased region" description="Polar residues" evidence="1">
    <location>
        <begin position="233"/>
        <end position="247"/>
    </location>
</feature>